<dbReference type="eggNOG" id="COG0659">
    <property type="taxonomic scope" value="Bacteria"/>
</dbReference>
<feature type="transmembrane region" description="Helical" evidence="5">
    <location>
        <begin position="283"/>
        <end position="306"/>
    </location>
</feature>
<dbReference type="InterPro" id="IPR001902">
    <property type="entry name" value="SLC26A/SulP_fam"/>
</dbReference>
<evidence type="ECO:0000259" key="6">
    <source>
        <dbReference type="PROSITE" id="PS50801"/>
    </source>
</evidence>
<keyword evidence="3 5" id="KW-1133">Transmembrane helix</keyword>
<name>E6LI40_ENTI1</name>
<dbReference type="Gene3D" id="3.30.750.24">
    <property type="entry name" value="STAS domain"/>
    <property type="match status" value="1"/>
</dbReference>
<accession>E6LI40</accession>
<evidence type="ECO:0000256" key="3">
    <source>
        <dbReference type="ARBA" id="ARBA00022989"/>
    </source>
</evidence>
<evidence type="ECO:0000256" key="1">
    <source>
        <dbReference type="ARBA" id="ARBA00004141"/>
    </source>
</evidence>
<dbReference type="GO" id="GO:0055085">
    <property type="term" value="P:transmembrane transport"/>
    <property type="evidence" value="ECO:0007669"/>
    <property type="project" value="InterPro"/>
</dbReference>
<keyword evidence="8" id="KW-1185">Reference proteome</keyword>
<feature type="domain" description="STAS" evidence="6">
    <location>
        <begin position="439"/>
        <end position="534"/>
    </location>
</feature>
<dbReference type="InterPro" id="IPR036513">
    <property type="entry name" value="STAS_dom_sf"/>
</dbReference>
<dbReference type="InterPro" id="IPR011547">
    <property type="entry name" value="SLC26A/SulP_dom"/>
</dbReference>
<sequence>MFKNYVQLLKSEFTGYSLQKFRMDVLAGLTVAAVALPLAIAFGVSSGVDAAAGLITAIVAGVVIGSLSGGFYQISGPTGAMAAILMSIAASEGIQGVLLATFLAGIMLLLAGVFKLGVLTSFIPAPVITGFTSGIAIIIALGQVDNLFGTQSKGANVLEKLASYQILGFKPAIASLVMGILVMIVMVVYPKKLATLLPSSLFAIIVTTLVMVLFHLPIATVGTIPTSIISTNRLSIEALSIGSLENVLVPAISIALLGMVESLLCGASAGRMTNRSLDSNQELIAQGIGNMILPFFGGIPATAAIARTSVAIKAGGQTRLTGIIHALVLFLSMMVLAPIMSMIPMPALAGVLIITAWRMNEWHTIQTFVTKKYWVSLAMFFVTMASTVIFDLSIAIVIGVISGMIIFLVRSSAIKIALEPVDWLRMNLPAATHLSRWTVVYISGPLFFMSAEKLKQALQQLDEHEGVIFSLRGVPHIDITALAVFEEFQEQANLRGQKIMYTSLQPDVAHYMQHLWQETESEVYPTVAHGLATLYPAS</sequence>
<dbReference type="InterPro" id="IPR002645">
    <property type="entry name" value="STAS_dom"/>
</dbReference>
<keyword evidence="2 5" id="KW-0812">Transmembrane</keyword>
<reference evidence="7 8" key="1">
    <citation type="submission" date="2010-12" db="EMBL/GenBank/DDBJ databases">
        <authorList>
            <person name="Muzny D."/>
            <person name="Qin X."/>
            <person name="Deng J."/>
            <person name="Jiang H."/>
            <person name="Liu Y."/>
            <person name="Qu J."/>
            <person name="Song X.-Z."/>
            <person name="Zhang L."/>
            <person name="Thornton R."/>
            <person name="Coyle M."/>
            <person name="Francisco L."/>
            <person name="Jackson L."/>
            <person name="Javaid M."/>
            <person name="Korchina V."/>
            <person name="Kovar C."/>
            <person name="Mata R."/>
            <person name="Mathew T."/>
            <person name="Ngo R."/>
            <person name="Nguyen L."/>
            <person name="Nguyen N."/>
            <person name="Okwuonu G."/>
            <person name="Ongeri F."/>
            <person name="Pham C."/>
            <person name="Simmons D."/>
            <person name="Wilczek-Boney K."/>
            <person name="Hale W."/>
            <person name="Jakkamsetti A."/>
            <person name="Pham P."/>
            <person name="Ruth R."/>
            <person name="San Lucas F."/>
            <person name="Warren J."/>
            <person name="Zhang J."/>
            <person name="Zhao Z."/>
            <person name="Zhou C."/>
            <person name="Zhu D."/>
            <person name="Lee S."/>
            <person name="Bess C."/>
            <person name="Blankenburg K."/>
            <person name="Forbes L."/>
            <person name="Fu Q."/>
            <person name="Gubbala S."/>
            <person name="Hirani K."/>
            <person name="Jayaseelan J.C."/>
            <person name="Lara F."/>
            <person name="Munidasa M."/>
            <person name="Palculict T."/>
            <person name="Patil S."/>
            <person name="Pu L.-L."/>
            <person name="Saada N."/>
            <person name="Tang L."/>
            <person name="Weissenberger G."/>
            <person name="Zhu Y."/>
            <person name="Hemphill L."/>
            <person name="Shang Y."/>
            <person name="Youmans B."/>
            <person name="Ayvaz T."/>
            <person name="Ross M."/>
            <person name="Santibanez J."/>
            <person name="Aqrawi P."/>
            <person name="Gross S."/>
            <person name="Joshi V."/>
            <person name="Fowler G."/>
            <person name="Nazareth L."/>
            <person name="Reid J."/>
            <person name="Worley K."/>
            <person name="Petrosino J."/>
            <person name="Highlander S."/>
            <person name="Gibbs R."/>
        </authorList>
    </citation>
    <scope>NUCLEOTIDE SEQUENCE [LARGE SCALE GENOMIC DNA]</scope>
    <source>
        <strain evidence="8">DSM 15952 / CCUG 50447 / LMG 22039 / TP 1.5</strain>
    </source>
</reference>
<dbReference type="RefSeq" id="WP_007209041.1">
    <property type="nucleotide sequence ID" value="NZ_GL622241.1"/>
</dbReference>
<dbReference type="Proteomes" id="UP000010296">
    <property type="component" value="Unassembled WGS sequence"/>
</dbReference>
<comment type="caution">
    <text evidence="7">The sequence shown here is derived from an EMBL/GenBank/DDBJ whole genome shotgun (WGS) entry which is preliminary data.</text>
</comment>
<evidence type="ECO:0000256" key="4">
    <source>
        <dbReference type="ARBA" id="ARBA00023136"/>
    </source>
</evidence>
<dbReference type="PANTHER" id="PTHR11814">
    <property type="entry name" value="SULFATE TRANSPORTER"/>
    <property type="match status" value="1"/>
</dbReference>
<evidence type="ECO:0000256" key="5">
    <source>
        <dbReference type="SAM" id="Phobius"/>
    </source>
</evidence>
<dbReference type="Pfam" id="PF00916">
    <property type="entry name" value="Sulfate_transp"/>
    <property type="match status" value="1"/>
</dbReference>
<feature type="transmembrane region" description="Helical" evidence="5">
    <location>
        <begin position="50"/>
        <end position="72"/>
    </location>
</feature>
<feature type="transmembrane region" description="Helical" evidence="5">
    <location>
        <begin position="93"/>
        <end position="114"/>
    </location>
</feature>
<dbReference type="PROSITE" id="PS50801">
    <property type="entry name" value="STAS"/>
    <property type="match status" value="1"/>
</dbReference>
<dbReference type="EMBL" id="AEPV01000078">
    <property type="protein sequence ID" value="EFU73132.1"/>
    <property type="molecule type" value="Genomic_DNA"/>
</dbReference>
<organism evidence="7 8">
    <name type="scientific">Enterococcus italicus (strain DSM 15952 / CCUG 50447 / LMG 22039 / TP 1.5)</name>
    <dbReference type="NCBI Taxonomy" id="888064"/>
    <lineage>
        <taxon>Bacteria</taxon>
        <taxon>Bacillati</taxon>
        <taxon>Bacillota</taxon>
        <taxon>Bacilli</taxon>
        <taxon>Lactobacillales</taxon>
        <taxon>Enterococcaceae</taxon>
        <taxon>Enterococcus</taxon>
    </lineage>
</organism>
<keyword evidence="4 5" id="KW-0472">Membrane</keyword>
<dbReference type="STRING" id="888064.HMPREF9088_2030"/>
<feature type="transmembrane region" description="Helical" evidence="5">
    <location>
        <begin position="327"/>
        <end position="357"/>
    </location>
</feature>
<feature type="transmembrane region" description="Helical" evidence="5">
    <location>
        <begin position="21"/>
        <end position="44"/>
    </location>
</feature>
<feature type="transmembrane region" description="Helical" evidence="5">
    <location>
        <begin position="201"/>
        <end position="226"/>
    </location>
</feature>
<evidence type="ECO:0000313" key="7">
    <source>
        <dbReference type="EMBL" id="EFU73132.1"/>
    </source>
</evidence>
<evidence type="ECO:0000256" key="2">
    <source>
        <dbReference type="ARBA" id="ARBA00022692"/>
    </source>
</evidence>
<dbReference type="Pfam" id="PF01740">
    <property type="entry name" value="STAS"/>
    <property type="match status" value="1"/>
</dbReference>
<feature type="transmembrane region" description="Helical" evidence="5">
    <location>
        <begin position="126"/>
        <end position="148"/>
    </location>
</feature>
<dbReference type="HOGENOM" id="CLU_003182_13_1_9"/>
<feature type="transmembrane region" description="Helical" evidence="5">
    <location>
        <begin position="247"/>
        <end position="271"/>
    </location>
</feature>
<feature type="transmembrane region" description="Helical" evidence="5">
    <location>
        <begin position="169"/>
        <end position="189"/>
    </location>
</feature>
<dbReference type="OrthoDB" id="9771198at2"/>
<feature type="transmembrane region" description="Helical" evidence="5">
    <location>
        <begin position="377"/>
        <end position="409"/>
    </location>
</feature>
<proteinExistence type="predicted"/>
<dbReference type="PATRIC" id="fig|888064.11.peg.1344"/>
<dbReference type="SUPFAM" id="SSF52091">
    <property type="entry name" value="SpoIIaa-like"/>
    <property type="match status" value="1"/>
</dbReference>
<comment type="subcellular location">
    <subcellularLocation>
        <location evidence="1">Membrane</location>
        <topology evidence="1">Multi-pass membrane protein</topology>
    </subcellularLocation>
</comment>
<dbReference type="AlphaFoldDB" id="E6LI40"/>
<gene>
    <name evidence="7" type="ORF">HMPREF9088_2030</name>
</gene>
<dbReference type="GO" id="GO:0016020">
    <property type="term" value="C:membrane"/>
    <property type="evidence" value="ECO:0007669"/>
    <property type="project" value="UniProtKB-SubCell"/>
</dbReference>
<protein>
    <submittedName>
        <fullName evidence="7">STAS domain protein</fullName>
    </submittedName>
</protein>
<dbReference type="CDD" id="cd07042">
    <property type="entry name" value="STAS_SulP_like_sulfate_transporter"/>
    <property type="match status" value="1"/>
</dbReference>
<evidence type="ECO:0000313" key="8">
    <source>
        <dbReference type="Proteomes" id="UP000010296"/>
    </source>
</evidence>